<reference evidence="2 3" key="1">
    <citation type="submission" date="2021-09" db="EMBL/GenBank/DDBJ databases">
        <title>Genomic insights and catalytic innovation underlie evolution of tropane alkaloids biosynthesis.</title>
        <authorList>
            <person name="Wang Y.-J."/>
            <person name="Tian T."/>
            <person name="Huang J.-P."/>
            <person name="Huang S.-X."/>
        </authorList>
    </citation>
    <scope>NUCLEOTIDE SEQUENCE [LARGE SCALE GENOMIC DNA]</scope>
    <source>
        <strain evidence="2">KIB-2018</strain>
        <tissue evidence="2">Leaf</tissue>
    </source>
</reference>
<feature type="compositionally biased region" description="Polar residues" evidence="1">
    <location>
        <begin position="159"/>
        <end position="174"/>
    </location>
</feature>
<keyword evidence="3" id="KW-1185">Reference proteome</keyword>
<dbReference type="Pfam" id="PF05904">
    <property type="entry name" value="DUF863"/>
    <property type="match status" value="1"/>
</dbReference>
<dbReference type="AlphaFoldDB" id="A0AAV8T403"/>
<feature type="region of interest" description="Disordered" evidence="1">
    <location>
        <begin position="1062"/>
        <end position="1082"/>
    </location>
</feature>
<name>A0AAV8T403_9ROSI</name>
<dbReference type="PANTHER" id="PTHR33167">
    <property type="entry name" value="TRANSCRIPTION FACTOR, PUTATIVE (DUF863)-RELATED"/>
    <property type="match status" value="1"/>
</dbReference>
<gene>
    <name evidence="2" type="ORF">K2173_021981</name>
</gene>
<sequence length="1082" mass="120258">MGTKVHCDSYLQGHFSMKDLTEDSNSCNWHLYYGDKSFVNGQCYNGFLPRAVTDTYPGYDKDVLKRTMLEHEATFKNQLCELHRLYKIQRDLMAEAKRKELPRNCIHFEGPLSSPLVSQITCEDGRKWHIPSFPLGNSVGARKSTSGIDDIHSPLSSMKGSSIQISPWPSQNGGSPKDVEILEIRPTKARKKMFDLQLPADEYIDKDEREQLRDDNLSGISSYLSNKYHRIASESGKDLFPGDGVKNGFQGDNFQSKSFLRNKSNVADLNEPVEVEGTHASPYVNLLISTSSRGELQRHEEAAKLESQSVGISKDMLLGARHGCEHGTFSSSISQNDPNEKCWFTHMFGADNGKSSLKSASQSLEHEKLGASSHPVQFLFNKTQEQSKFFQADDSKVDKWRERLVNGSELSERNREKSNTNFSESFITSHLHSSCRTASLNLGKSWSHSVFPWDRPSGSINQVRTHRHLNTSATLSGSPSSSHSQGIFAERWNHSSNAACIPSFQNEMPKQNGLYHGSSSWSKELPSCPPSCNYDDYLHCRAANNLASEQFINHSSAKFYSSSNCKNLKSVKDVNLNVIPSNSSSNRPNPQYNHELIDIERIPDDNPETLPWLRANSACRNEVTDARLDVETRRTSSLQSAVDQLLPANETRKGPNHIILQNLKSASCSNVAKMSNSPGCQKLLGFPIFEKSTASKNESFSLTSSSVSHPQPLEGEIENKRKLTVLDINLPCDPAVPQLGQQAAAEGLLPERESDAKLGNLRHEIDLNSCMSDEEASLIPSVPGSNAKIVSGIDLEAPAVHDTEEDVNFGEECLENVQGTSSQLNQYTAASPLDELVRVAVEAIVAISFSSYCNGFNDTTVTPSEASMTDPDTLEWFAEIALSCGDDLKSKIHATLRAKDGGDNERSSPEAIDYFESMTLNLIETTEEDYTPKPLVPENLNLKETGTTTPPTRNRKGQARRGRQRRDFQRDILPSLASLSRHEVTEDIQIFGWLMKATGHQWHSGLMRRNSTRGGGARGRRRLMTCPTPAVTAIQPCTPLIQQLNNIEVGLEDRRLTGWGKTTRRPRRQRCPAGNLPVVTLT</sequence>
<protein>
    <submittedName>
        <fullName evidence="2">Uncharacterized protein</fullName>
    </submittedName>
</protein>
<dbReference type="PANTHER" id="PTHR33167:SF4">
    <property type="entry name" value="TRANSCRIPTION FACTOR, PUTATIVE (DUF863)-RELATED"/>
    <property type="match status" value="1"/>
</dbReference>
<accession>A0AAV8T403</accession>
<feature type="compositionally biased region" description="Polar residues" evidence="1">
    <location>
        <begin position="942"/>
        <end position="952"/>
    </location>
</feature>
<evidence type="ECO:0000313" key="2">
    <source>
        <dbReference type="EMBL" id="KAJ8760943.1"/>
    </source>
</evidence>
<evidence type="ECO:0000256" key="1">
    <source>
        <dbReference type="SAM" id="MobiDB-lite"/>
    </source>
</evidence>
<comment type="caution">
    <text evidence="2">The sequence shown here is derived from an EMBL/GenBank/DDBJ whole genome shotgun (WGS) entry which is preliminary data.</text>
</comment>
<feature type="region of interest" description="Disordered" evidence="1">
    <location>
        <begin position="159"/>
        <end position="178"/>
    </location>
</feature>
<proteinExistence type="predicted"/>
<dbReference type="InterPro" id="IPR008581">
    <property type="entry name" value="DUF863_pln"/>
</dbReference>
<feature type="compositionally biased region" description="Basic residues" evidence="1">
    <location>
        <begin position="953"/>
        <end position="964"/>
    </location>
</feature>
<organism evidence="2 3">
    <name type="scientific">Erythroxylum novogranatense</name>
    <dbReference type="NCBI Taxonomy" id="1862640"/>
    <lineage>
        <taxon>Eukaryota</taxon>
        <taxon>Viridiplantae</taxon>
        <taxon>Streptophyta</taxon>
        <taxon>Embryophyta</taxon>
        <taxon>Tracheophyta</taxon>
        <taxon>Spermatophyta</taxon>
        <taxon>Magnoliopsida</taxon>
        <taxon>eudicotyledons</taxon>
        <taxon>Gunneridae</taxon>
        <taxon>Pentapetalae</taxon>
        <taxon>rosids</taxon>
        <taxon>fabids</taxon>
        <taxon>Malpighiales</taxon>
        <taxon>Erythroxylaceae</taxon>
        <taxon>Erythroxylum</taxon>
    </lineage>
</organism>
<evidence type="ECO:0000313" key="3">
    <source>
        <dbReference type="Proteomes" id="UP001159364"/>
    </source>
</evidence>
<feature type="region of interest" description="Disordered" evidence="1">
    <location>
        <begin position="931"/>
        <end position="965"/>
    </location>
</feature>
<dbReference type="EMBL" id="JAIWQS010000007">
    <property type="protein sequence ID" value="KAJ8760943.1"/>
    <property type="molecule type" value="Genomic_DNA"/>
</dbReference>
<dbReference type="Proteomes" id="UP001159364">
    <property type="component" value="Linkage Group LG07"/>
</dbReference>